<dbReference type="Proteomes" id="UP000002009">
    <property type="component" value="Chromosome 13"/>
</dbReference>
<keyword evidence="4 12" id="KW-0328">Glycosyltransferase</keyword>
<sequence length="564" mass="60959">MGRWLRDVGPDLLVLAVATAHVLLTPYAKVEESFNLQATHDFLHHGFHWARFDHHEFPGVVPRTFLGAAALSAATWPVKALVLDGTHHANTKIDGQIAARIALAAAVVTSLARFRRAVRMHLGEGAALAFAILTATQFHPTFYASRTLPNIFAAVLVTFGLGDWLEACARRTAGGRGGSDLRVAERRATQLSKRATCLIACATVIFRCDVAMLLAPVGVHVLATRQQTLAGAVWWGARCVAIALCATVVFDTIAWRPPDGFEAGPFWRGHRGVMWPEGGVLWFNTVENRSAEWGTSPAHWYFTSALPRSLLLAYPLSFVGAAMERRARPALTCACFFVAIYSLLPHKELRFVLPATPLFNACAAVAVDRCVFRALPGASANRKKTDGDTSDDTSAATRRMKGAVPTRVLPALAVFGLWALSVAAHFVFAIAARKNYPGGVAFARLHARDREGRGFDPGSVHVDVAAAMTGVSRFGESADDGAGWVYSKEEGLAPSELASRGFQYLVSGSGSVPGYEVVEAVEGFKGLAVTPTRWPVVRARTEPMIWLHRRLVDDDEDDGEGEAP</sequence>
<dbReference type="GO" id="GO:0006487">
    <property type="term" value="P:protein N-linked glycosylation"/>
    <property type="evidence" value="ECO:0007669"/>
    <property type="project" value="TreeGrafter"/>
</dbReference>
<dbReference type="InParanoid" id="C1EFC5"/>
<protein>
    <recommendedName>
        <fullName evidence="12">Mannosyltransferase</fullName>
        <ecNumber evidence="12">2.4.1.-</ecNumber>
    </recommendedName>
</protein>
<dbReference type="OMA" id="WWVEVRM"/>
<dbReference type="AlphaFoldDB" id="C1EFC5"/>
<gene>
    <name evidence="14" type="ORF">MICPUN_63738</name>
</gene>
<evidence type="ECO:0000256" key="1">
    <source>
        <dbReference type="ARBA" id="ARBA00004477"/>
    </source>
</evidence>
<dbReference type="CAZy" id="GT22">
    <property type="family name" value="Glycosyltransferase Family 22"/>
</dbReference>
<evidence type="ECO:0000256" key="13">
    <source>
        <dbReference type="SAM" id="MobiDB-lite"/>
    </source>
</evidence>
<keyword evidence="7 12" id="KW-0256">Endoplasmic reticulum</keyword>
<dbReference type="RefSeq" id="XP_002505571.1">
    <property type="nucleotide sequence ID" value="XM_002505525.1"/>
</dbReference>
<evidence type="ECO:0000256" key="12">
    <source>
        <dbReference type="RuleBase" id="RU363075"/>
    </source>
</evidence>
<keyword evidence="5 14" id="KW-0808">Transferase</keyword>
<keyword evidence="9 12" id="KW-0472">Membrane</keyword>
<evidence type="ECO:0000256" key="8">
    <source>
        <dbReference type="ARBA" id="ARBA00022989"/>
    </source>
</evidence>
<organism evidence="14 15">
    <name type="scientific">Micromonas commoda (strain RCC299 / NOUM17 / CCMP2709)</name>
    <name type="common">Picoplanktonic green alga</name>
    <dbReference type="NCBI Taxonomy" id="296587"/>
    <lineage>
        <taxon>Eukaryota</taxon>
        <taxon>Viridiplantae</taxon>
        <taxon>Chlorophyta</taxon>
        <taxon>Mamiellophyceae</taxon>
        <taxon>Mamiellales</taxon>
        <taxon>Mamiellaceae</taxon>
        <taxon>Micromonas</taxon>
    </lineage>
</organism>
<comment type="similarity">
    <text evidence="3 12">Belongs to the glycosyltransferase 22 family.</text>
</comment>
<keyword evidence="8 12" id="KW-1133">Transmembrane helix</keyword>
<dbReference type="PANTHER" id="PTHR22760:SF1">
    <property type="entry name" value="DOL-P-MAN:MAN(7)GLCNAC(2)-PP-DOL ALPHA-1,6-MANNOSYLTRANSFERASE"/>
    <property type="match status" value="1"/>
</dbReference>
<dbReference type="EC" id="2.4.1.-" evidence="12"/>
<feature type="transmembrane region" description="Helical" evidence="12">
    <location>
        <begin position="408"/>
        <end position="432"/>
    </location>
</feature>
<dbReference type="EMBL" id="CP001331">
    <property type="protein sequence ID" value="ACO66829.1"/>
    <property type="molecule type" value="Genomic_DNA"/>
</dbReference>
<evidence type="ECO:0000256" key="4">
    <source>
        <dbReference type="ARBA" id="ARBA00022676"/>
    </source>
</evidence>
<evidence type="ECO:0000256" key="3">
    <source>
        <dbReference type="ARBA" id="ARBA00007063"/>
    </source>
</evidence>
<dbReference type="FunCoup" id="C1EFC5">
    <property type="interactions" value="1845"/>
</dbReference>
<evidence type="ECO:0000256" key="5">
    <source>
        <dbReference type="ARBA" id="ARBA00022679"/>
    </source>
</evidence>
<comment type="subcellular location">
    <subcellularLocation>
        <location evidence="1 12">Endoplasmic reticulum membrane</location>
        <topology evidence="1 12">Multi-pass membrane protein</topology>
    </subcellularLocation>
</comment>
<dbReference type="PANTHER" id="PTHR22760">
    <property type="entry name" value="GLYCOSYLTRANSFERASE"/>
    <property type="match status" value="1"/>
</dbReference>
<keyword evidence="15" id="KW-1185">Reference proteome</keyword>
<proteinExistence type="inferred from homology"/>
<dbReference type="eggNOG" id="KOG2516">
    <property type="taxonomic scope" value="Eukaryota"/>
</dbReference>
<comment type="catalytic activity">
    <reaction evidence="11">
        <text>an alpha-D-Man-(1-&gt;2)-alpha-D-Man-(1-&gt;2)-alpha-D-Man-(1-&gt;3)-[alpha-D-Man-(1-&gt;2)-alpha-D-Man-(1-&gt;3)-alpha-D-Man-(1-&gt;6)]-beta-D-Man-(1-&gt;4)-beta-D-GlcNAc-(1-&gt;4)-alpha-D-GlcNAc-diphospho-di-trans,poly-cis-dolichol + a di-trans,poly-cis-dolichyl beta-D-mannosyl phosphate = an alpha-D-Man-(1-&gt;2)-alpha-D-Man-(1-&gt;2)-alpha-D-Man-(1-&gt;3)-[alpha-D-Man-(1-&gt;2)-alpha-D-Man-(1-&gt;3)-[alpha-D-Man-(1-&gt;6)]-alpha-D-Man-(1-&gt;6)]-beta-D-Man-(1-&gt;4)-beta-D-GlcNAc-(1-&gt;4)-alpha-D-GlcNAc-diphospho-di-trans,poly-cis-dolichol + a di-trans,poly-cis-dolichyl phosphate + H(+)</text>
        <dbReference type="Rhea" id="RHEA:29535"/>
        <dbReference type="Rhea" id="RHEA-COMP:19498"/>
        <dbReference type="Rhea" id="RHEA-COMP:19501"/>
        <dbReference type="Rhea" id="RHEA-COMP:19518"/>
        <dbReference type="Rhea" id="RHEA-COMP:19519"/>
        <dbReference type="ChEBI" id="CHEBI:15378"/>
        <dbReference type="ChEBI" id="CHEBI:57683"/>
        <dbReference type="ChEBI" id="CHEBI:58211"/>
        <dbReference type="ChEBI" id="CHEBI:132517"/>
        <dbReference type="ChEBI" id="CHEBI:132519"/>
        <dbReference type="EC" id="2.4.1.260"/>
    </reaction>
    <physiologicalReaction direction="left-to-right" evidence="11">
        <dbReference type="Rhea" id="RHEA:29536"/>
    </physiologicalReaction>
</comment>
<evidence type="ECO:0000256" key="10">
    <source>
        <dbReference type="ARBA" id="ARBA00044721"/>
    </source>
</evidence>
<comment type="caution">
    <text evidence="12">Lacks conserved residue(s) required for the propagation of feature annotation.</text>
</comment>
<keyword evidence="6 12" id="KW-0812">Transmembrane</keyword>
<evidence type="ECO:0000313" key="14">
    <source>
        <dbReference type="EMBL" id="ACO66829.1"/>
    </source>
</evidence>
<dbReference type="OrthoDB" id="19039at2759"/>
<evidence type="ECO:0000313" key="15">
    <source>
        <dbReference type="Proteomes" id="UP000002009"/>
    </source>
</evidence>
<evidence type="ECO:0000256" key="9">
    <source>
        <dbReference type="ARBA" id="ARBA00023136"/>
    </source>
</evidence>
<feature type="region of interest" description="Disordered" evidence="13">
    <location>
        <begin position="379"/>
        <end position="398"/>
    </location>
</feature>
<comment type="function">
    <text evidence="10">Mannosyltransferase that operates in the biosynthetic pathway of dolichol-linked oligosaccharides, the glycan precursors employed in protein asparagine (N)-glycosylation. The assembly of dolichol-linked oligosaccharides begins on the cytosolic side of the endoplasmic reticulum membrane and finishes in its lumen. The sequential addition of sugars to dolichol pyrophosphate produces dolichol-linked oligosaccharides containing fourteen sugars, including two GlcNAcs, nine mannoses and three glucoses. Once assembled, the oligosaccharide is transferred from the lipid to nascent proteins by oligosaccharyltransferases. In the lumen of the endoplasmic reticulum, adds the eighth mannose residue in an alpha-1,6 linkage onto Man(7)GlcNAc(2)-PP-dolichol to produce Man(8)GlcNAc(2)-PP-dolichol.</text>
</comment>
<evidence type="ECO:0000256" key="6">
    <source>
        <dbReference type="ARBA" id="ARBA00022692"/>
    </source>
</evidence>
<dbReference type="GO" id="GO:0005789">
    <property type="term" value="C:endoplasmic reticulum membrane"/>
    <property type="evidence" value="ECO:0007669"/>
    <property type="project" value="UniProtKB-SubCell"/>
</dbReference>
<evidence type="ECO:0000256" key="7">
    <source>
        <dbReference type="ARBA" id="ARBA00022824"/>
    </source>
</evidence>
<reference evidence="14 15" key="1">
    <citation type="journal article" date="2009" name="Science">
        <title>Green evolution and dynamic adaptations revealed by genomes of the marine picoeukaryotes Micromonas.</title>
        <authorList>
            <person name="Worden A.Z."/>
            <person name="Lee J.H."/>
            <person name="Mock T."/>
            <person name="Rouze P."/>
            <person name="Simmons M.P."/>
            <person name="Aerts A.L."/>
            <person name="Allen A.E."/>
            <person name="Cuvelier M.L."/>
            <person name="Derelle E."/>
            <person name="Everett M.V."/>
            <person name="Foulon E."/>
            <person name="Grimwood J."/>
            <person name="Gundlach H."/>
            <person name="Henrissat B."/>
            <person name="Napoli C."/>
            <person name="McDonald S.M."/>
            <person name="Parker M.S."/>
            <person name="Rombauts S."/>
            <person name="Salamov A."/>
            <person name="Von Dassow P."/>
            <person name="Badger J.H."/>
            <person name="Coutinho P.M."/>
            <person name="Demir E."/>
            <person name="Dubchak I."/>
            <person name="Gentemann C."/>
            <person name="Eikrem W."/>
            <person name="Gready J.E."/>
            <person name="John U."/>
            <person name="Lanier W."/>
            <person name="Lindquist E.A."/>
            <person name="Lucas S."/>
            <person name="Mayer K.F."/>
            <person name="Moreau H."/>
            <person name="Not F."/>
            <person name="Otillar R."/>
            <person name="Panaud O."/>
            <person name="Pangilinan J."/>
            <person name="Paulsen I."/>
            <person name="Piegu B."/>
            <person name="Poliakov A."/>
            <person name="Robbens S."/>
            <person name="Schmutz J."/>
            <person name="Toulza E."/>
            <person name="Wyss T."/>
            <person name="Zelensky A."/>
            <person name="Zhou K."/>
            <person name="Armbrust E.V."/>
            <person name="Bhattacharya D."/>
            <person name="Goodenough U.W."/>
            <person name="Van de Peer Y."/>
            <person name="Grigoriev I.V."/>
        </authorList>
    </citation>
    <scope>NUCLEOTIDE SEQUENCE [LARGE SCALE GENOMIC DNA]</scope>
    <source>
        <strain evidence="15">RCC299 / NOUM17</strain>
    </source>
</reference>
<name>C1EFC5_MICCC</name>
<evidence type="ECO:0000256" key="11">
    <source>
        <dbReference type="ARBA" id="ARBA00048899"/>
    </source>
</evidence>
<evidence type="ECO:0000256" key="2">
    <source>
        <dbReference type="ARBA" id="ARBA00004922"/>
    </source>
</evidence>
<dbReference type="KEGG" id="mis:MICPUN_63738"/>
<dbReference type="InterPro" id="IPR005599">
    <property type="entry name" value="GPI_mannosylTrfase"/>
</dbReference>
<dbReference type="GO" id="GO:0052917">
    <property type="term" value="F:dol-P-Man:Man(7)GlcNAc(2)-PP-Dol alpha-1,6-mannosyltransferase activity"/>
    <property type="evidence" value="ECO:0007669"/>
    <property type="project" value="UniProtKB-EC"/>
</dbReference>
<dbReference type="GeneID" id="8248736"/>
<dbReference type="UniPathway" id="UPA00378"/>
<dbReference type="STRING" id="296587.C1EFC5"/>
<dbReference type="Pfam" id="PF03901">
    <property type="entry name" value="Glyco_transf_22"/>
    <property type="match status" value="1"/>
</dbReference>
<accession>C1EFC5</accession>
<comment type="pathway">
    <text evidence="2">Protein modification; protein glycosylation.</text>
</comment>